<comment type="cofactor">
    <cofactor evidence="10">
        <name>thiamine diphosphate</name>
        <dbReference type="ChEBI" id="CHEBI:58937"/>
    </cofactor>
    <text evidence="10">Binds 1 thiamine pyrophosphate per subunit.</text>
</comment>
<feature type="binding site" evidence="10">
    <location>
        <position position="178"/>
    </location>
    <ligand>
        <name>thiamine diphosphate</name>
        <dbReference type="ChEBI" id="CHEBI:58937"/>
    </ligand>
</feature>
<feature type="binding site" evidence="10">
    <location>
        <begin position="150"/>
        <end position="151"/>
    </location>
    <ligand>
        <name>thiamine diphosphate</name>
        <dbReference type="ChEBI" id="CHEBI:58937"/>
    </ligand>
</feature>
<dbReference type="InterPro" id="IPR020826">
    <property type="entry name" value="Transketolase_BS"/>
</dbReference>
<evidence type="ECO:0000256" key="10">
    <source>
        <dbReference type="HAMAP-Rule" id="MF_00315"/>
    </source>
</evidence>
<dbReference type="SUPFAM" id="SSF52518">
    <property type="entry name" value="Thiamin diphosphate-binding fold (THDP-binding)"/>
    <property type="match status" value="2"/>
</dbReference>
<comment type="pathway">
    <text evidence="1 10">Metabolic intermediate biosynthesis; 1-deoxy-D-xylulose 5-phosphate biosynthesis; 1-deoxy-D-xylulose 5-phosphate from D-glyceraldehyde 3-phosphate and pyruvate: step 1/1.</text>
</comment>
<dbReference type="Pfam" id="PF13292">
    <property type="entry name" value="DXP_synthase_N"/>
    <property type="match status" value="2"/>
</dbReference>
<sequence length="603" mass="63407">MAGGSLLSEVDGPGAVKAMGGGQLVRLADEIRQFLVTSLAGTGGHLGSNLGVVELTIALHRVFDSPRDRILFDTGHQAYVHKILTGRRDGFGRLRKQGGLSGYPSQDESEHDVIANSHASTAMSYADGLAKGYQLSDENDRHVVAVIGDGSLTGGMAWEALNNIAAAGRPVIIVLNDNGRSYSPTAGALATHLKALRNGAPGGSTFFEVLGLEYQGPVDGHDLSALQQAFERAKHAGRPVLVHCVTRKGKGYGPAEADDVDHLHATGAFEPTTGKPVGTTQRSWTSVFGSELLALARQDPKLVAITAAMLVPTGLHELQRAHPDRVYDVGLAEQHAVTSAAGLALAGMHPVVAIYSTFLNRAFDQVLLDLALHNAAVTLVLDRAGITGEDGPSHHGIWDLSILRLVPGMRVAAPRDGRRLAELLAQSVACTGHPTALRFPKGPVHPDIPTLRVVDGMDVLRTGSSPDVLVVSVGAMATACVAAADLLAVQGIGVTVIDPRWVAPVQEGLAVLGERHRMVVVVEDSGEVGGVGDGVVRLLRERRIATRFLGVAVPQRFHEHAARDAILTAAGMDARSLATAITVGLDNVTAVPRDLRMLAERSS</sequence>
<dbReference type="GO" id="GO:0008661">
    <property type="term" value="F:1-deoxy-D-xylulose-5-phosphate synthase activity"/>
    <property type="evidence" value="ECO:0007669"/>
    <property type="project" value="UniProtKB-UniRule"/>
</dbReference>
<evidence type="ECO:0000256" key="9">
    <source>
        <dbReference type="ARBA" id="ARBA00023229"/>
    </source>
</evidence>
<dbReference type="CDD" id="cd07033">
    <property type="entry name" value="TPP_PYR_DXS_TK_like"/>
    <property type="match status" value="1"/>
</dbReference>
<keyword evidence="8 10" id="KW-0786">Thiamine pyrophosphate</keyword>
<comment type="subunit">
    <text evidence="3 10">Homodimer.</text>
</comment>
<evidence type="ECO:0000256" key="4">
    <source>
        <dbReference type="ARBA" id="ARBA00022679"/>
    </source>
</evidence>
<dbReference type="GO" id="GO:0009228">
    <property type="term" value="P:thiamine biosynthetic process"/>
    <property type="evidence" value="ECO:0007669"/>
    <property type="project" value="UniProtKB-UniRule"/>
</dbReference>
<feature type="binding site" evidence="10">
    <location>
        <position position="149"/>
    </location>
    <ligand>
        <name>Mg(2+)</name>
        <dbReference type="ChEBI" id="CHEBI:18420"/>
    </ligand>
</feature>
<keyword evidence="4 10" id="KW-0808">Transferase</keyword>
<dbReference type="PANTHER" id="PTHR43322:SF5">
    <property type="entry name" value="1-DEOXY-D-XYLULOSE-5-PHOSPHATE SYNTHASE, CHLOROPLASTIC"/>
    <property type="match status" value="1"/>
</dbReference>
<evidence type="ECO:0000259" key="11">
    <source>
        <dbReference type="SMART" id="SM00861"/>
    </source>
</evidence>
<keyword evidence="6 10" id="KW-0460">Magnesium</keyword>
<dbReference type="AlphaFoldDB" id="A0A428Z513"/>
<evidence type="ECO:0000256" key="1">
    <source>
        <dbReference type="ARBA" id="ARBA00004980"/>
    </source>
</evidence>
<keyword evidence="9 10" id="KW-0414">Isoprene biosynthesis</keyword>
<dbReference type="GO" id="GO:0000287">
    <property type="term" value="F:magnesium ion binding"/>
    <property type="evidence" value="ECO:0007669"/>
    <property type="project" value="UniProtKB-UniRule"/>
</dbReference>
<dbReference type="GO" id="GO:0005829">
    <property type="term" value="C:cytosol"/>
    <property type="evidence" value="ECO:0007669"/>
    <property type="project" value="TreeGrafter"/>
</dbReference>
<name>A0A428Z513_KIBAR</name>
<dbReference type="GO" id="GO:0030976">
    <property type="term" value="F:thiamine pyrophosphate binding"/>
    <property type="evidence" value="ECO:0007669"/>
    <property type="project" value="UniProtKB-UniRule"/>
</dbReference>
<dbReference type="SUPFAM" id="SSF52922">
    <property type="entry name" value="TK C-terminal domain-like"/>
    <property type="match status" value="1"/>
</dbReference>
<dbReference type="InterPro" id="IPR009014">
    <property type="entry name" value="Transketo_C/PFOR_II"/>
</dbReference>
<evidence type="ECO:0000256" key="5">
    <source>
        <dbReference type="ARBA" id="ARBA00022723"/>
    </source>
</evidence>
<dbReference type="EC" id="2.2.1.7" evidence="10"/>
<dbReference type="Pfam" id="PF02779">
    <property type="entry name" value="Transket_pyr"/>
    <property type="match status" value="1"/>
</dbReference>
<accession>A0A428Z513</accession>
<dbReference type="InterPro" id="IPR005477">
    <property type="entry name" value="Dxylulose-5-P_synthase"/>
</dbReference>
<dbReference type="GO" id="GO:0019288">
    <property type="term" value="P:isopentenyl diphosphate biosynthetic process, methylerythritol 4-phosphate pathway"/>
    <property type="evidence" value="ECO:0007669"/>
    <property type="project" value="TreeGrafter"/>
</dbReference>
<comment type="caution">
    <text evidence="12">The sequence shown here is derived from an EMBL/GenBank/DDBJ whole genome shotgun (WGS) entry which is preliminary data.</text>
</comment>
<dbReference type="FunFam" id="3.40.50.970:FF:000005">
    <property type="entry name" value="1-deoxy-D-xylulose-5-phosphate synthase"/>
    <property type="match status" value="1"/>
</dbReference>
<evidence type="ECO:0000256" key="6">
    <source>
        <dbReference type="ARBA" id="ARBA00022842"/>
    </source>
</evidence>
<comment type="cofactor">
    <cofactor evidence="10">
        <name>Mg(2+)</name>
        <dbReference type="ChEBI" id="CHEBI:18420"/>
    </cofactor>
    <text evidence="10">Binds 1 Mg(2+) ion per subunit.</text>
</comment>
<dbReference type="InterPro" id="IPR033248">
    <property type="entry name" value="Transketolase_C"/>
</dbReference>
<keyword evidence="5 10" id="KW-0479">Metal-binding</keyword>
<dbReference type="Gene3D" id="3.40.50.970">
    <property type="match status" value="2"/>
</dbReference>
<feature type="binding site" evidence="10">
    <location>
        <position position="178"/>
    </location>
    <ligand>
        <name>Mg(2+)</name>
        <dbReference type="ChEBI" id="CHEBI:18420"/>
    </ligand>
</feature>
<dbReference type="CDD" id="cd02007">
    <property type="entry name" value="TPP_DXS"/>
    <property type="match status" value="1"/>
</dbReference>
<comment type="function">
    <text evidence="10">Catalyzes the acyloin condensation reaction between C atoms 2 and 3 of pyruvate and glyceraldehyde 3-phosphate to yield 1-deoxy-D-xylulose-5-phosphate (DXP).</text>
</comment>
<dbReference type="Pfam" id="PF02780">
    <property type="entry name" value="Transketolase_C"/>
    <property type="match status" value="1"/>
</dbReference>
<dbReference type="SMART" id="SM00861">
    <property type="entry name" value="Transket_pyr"/>
    <property type="match status" value="1"/>
</dbReference>
<feature type="binding site" evidence="10">
    <location>
        <begin position="117"/>
        <end position="119"/>
    </location>
    <ligand>
        <name>thiamine diphosphate</name>
        <dbReference type="ChEBI" id="CHEBI:58937"/>
    </ligand>
</feature>
<proteinExistence type="inferred from homology"/>
<evidence type="ECO:0000313" key="12">
    <source>
        <dbReference type="EMBL" id="RSM81919.1"/>
    </source>
</evidence>
<comment type="similarity">
    <text evidence="2 10">Belongs to the transketolase family. DXPS subfamily.</text>
</comment>
<evidence type="ECO:0000313" key="13">
    <source>
        <dbReference type="Proteomes" id="UP000287547"/>
    </source>
</evidence>
<gene>
    <name evidence="10" type="primary">dxs</name>
    <name evidence="12" type="ORF">DMH04_26595</name>
</gene>
<reference evidence="12 13" key="1">
    <citation type="submission" date="2018-05" db="EMBL/GenBank/DDBJ databases">
        <title>Evolution of GPA BGCs.</title>
        <authorList>
            <person name="Waglechner N."/>
            <person name="Wright G.D."/>
        </authorList>
    </citation>
    <scope>NUCLEOTIDE SEQUENCE [LARGE SCALE GENOMIC DNA]</scope>
    <source>
        <strain evidence="12 13">A82846</strain>
    </source>
</reference>
<dbReference type="UniPathway" id="UPA00064">
    <property type="reaction ID" value="UER00091"/>
</dbReference>
<dbReference type="Proteomes" id="UP000287547">
    <property type="component" value="Unassembled WGS sequence"/>
</dbReference>
<dbReference type="OrthoDB" id="9803371at2"/>
<feature type="binding site" evidence="10">
    <location>
        <position position="76"/>
    </location>
    <ligand>
        <name>thiamine diphosphate</name>
        <dbReference type="ChEBI" id="CHEBI:58937"/>
    </ligand>
</feature>
<evidence type="ECO:0000256" key="2">
    <source>
        <dbReference type="ARBA" id="ARBA00011081"/>
    </source>
</evidence>
<dbReference type="EMBL" id="QHKI01000024">
    <property type="protein sequence ID" value="RSM81919.1"/>
    <property type="molecule type" value="Genomic_DNA"/>
</dbReference>
<protein>
    <recommendedName>
        <fullName evidence="10">1-deoxy-D-xylulose-5-phosphate synthase</fullName>
        <ecNumber evidence="10">2.2.1.7</ecNumber>
    </recommendedName>
    <alternativeName>
        <fullName evidence="10">1-deoxyxylulose-5-phosphate synthase</fullName>
        <shortName evidence="10">DXP synthase</shortName>
        <shortName evidence="10">DXPS</shortName>
    </alternativeName>
</protein>
<dbReference type="PROSITE" id="PS00802">
    <property type="entry name" value="TRANSKETOLASE_2"/>
    <property type="match status" value="1"/>
</dbReference>
<organism evidence="12 13">
    <name type="scientific">Kibdelosporangium aridum</name>
    <dbReference type="NCBI Taxonomy" id="2030"/>
    <lineage>
        <taxon>Bacteria</taxon>
        <taxon>Bacillati</taxon>
        <taxon>Actinomycetota</taxon>
        <taxon>Actinomycetes</taxon>
        <taxon>Pseudonocardiales</taxon>
        <taxon>Pseudonocardiaceae</taxon>
        <taxon>Kibdelosporangium</taxon>
    </lineage>
</organism>
<dbReference type="NCBIfam" id="NF003933">
    <property type="entry name" value="PRK05444.2-2"/>
    <property type="match status" value="1"/>
</dbReference>
<keyword evidence="7 10" id="KW-0784">Thiamine biosynthesis</keyword>
<evidence type="ECO:0000256" key="7">
    <source>
        <dbReference type="ARBA" id="ARBA00022977"/>
    </source>
</evidence>
<dbReference type="FunFam" id="3.40.50.970:FF:000010">
    <property type="entry name" value="1-deoxy-D-xylulose-5-phosphate synthase"/>
    <property type="match status" value="1"/>
</dbReference>
<dbReference type="InterPro" id="IPR005475">
    <property type="entry name" value="Transketolase-like_Pyr-bd"/>
</dbReference>
<dbReference type="HAMAP" id="MF_00315">
    <property type="entry name" value="DXP_synth"/>
    <property type="match status" value="1"/>
</dbReference>
<dbReference type="PROSITE" id="PS00801">
    <property type="entry name" value="TRANSKETOLASE_1"/>
    <property type="match status" value="1"/>
</dbReference>
<dbReference type="InterPro" id="IPR049557">
    <property type="entry name" value="Transketolase_CS"/>
</dbReference>
<feature type="domain" description="Transketolase-like pyrimidine-binding" evidence="11">
    <location>
        <begin position="282"/>
        <end position="447"/>
    </location>
</feature>
<evidence type="ECO:0000256" key="3">
    <source>
        <dbReference type="ARBA" id="ARBA00011738"/>
    </source>
</evidence>
<feature type="binding site" evidence="10">
    <location>
        <position position="252"/>
    </location>
    <ligand>
        <name>thiamine diphosphate</name>
        <dbReference type="ChEBI" id="CHEBI:58937"/>
    </ligand>
</feature>
<dbReference type="GO" id="GO:0016114">
    <property type="term" value="P:terpenoid biosynthetic process"/>
    <property type="evidence" value="ECO:0007669"/>
    <property type="project" value="UniProtKB-UniRule"/>
</dbReference>
<comment type="catalytic activity">
    <reaction evidence="10">
        <text>D-glyceraldehyde 3-phosphate + pyruvate + H(+) = 1-deoxy-D-xylulose 5-phosphate + CO2</text>
        <dbReference type="Rhea" id="RHEA:12605"/>
        <dbReference type="ChEBI" id="CHEBI:15361"/>
        <dbReference type="ChEBI" id="CHEBI:15378"/>
        <dbReference type="ChEBI" id="CHEBI:16526"/>
        <dbReference type="ChEBI" id="CHEBI:57792"/>
        <dbReference type="ChEBI" id="CHEBI:59776"/>
        <dbReference type="EC" id="2.2.1.7"/>
    </reaction>
</comment>
<dbReference type="InterPro" id="IPR029061">
    <property type="entry name" value="THDP-binding"/>
</dbReference>
<dbReference type="PANTHER" id="PTHR43322">
    <property type="entry name" value="1-D-DEOXYXYLULOSE 5-PHOSPHATE SYNTHASE-RELATED"/>
    <property type="match status" value="1"/>
</dbReference>
<feature type="binding site" evidence="10">
    <location>
        <position position="333"/>
    </location>
    <ligand>
        <name>thiamine diphosphate</name>
        <dbReference type="ChEBI" id="CHEBI:58937"/>
    </ligand>
</feature>
<evidence type="ECO:0000256" key="8">
    <source>
        <dbReference type="ARBA" id="ARBA00023052"/>
    </source>
</evidence>
<dbReference type="Gene3D" id="3.40.50.920">
    <property type="match status" value="1"/>
</dbReference>